<keyword evidence="5" id="KW-0793">Thylakoid</keyword>
<evidence type="ECO:0000256" key="1">
    <source>
        <dbReference type="ARBA" id="ARBA00022714"/>
    </source>
</evidence>
<keyword evidence="12" id="KW-1185">Reference proteome</keyword>
<evidence type="ECO:0000313" key="12">
    <source>
        <dbReference type="Proteomes" id="UP000053372"/>
    </source>
</evidence>
<keyword evidence="8" id="KW-1133">Transmembrane helix</keyword>
<evidence type="ECO:0000313" key="10">
    <source>
        <dbReference type="EMBL" id="KST67590.1"/>
    </source>
</evidence>
<dbReference type="GO" id="GO:0016705">
    <property type="term" value="F:oxidoreductase activity, acting on paired donors, with incorporation or reduction of molecular oxygen"/>
    <property type="evidence" value="ECO:0007669"/>
    <property type="project" value="UniProtKB-ARBA"/>
</dbReference>
<dbReference type="PROSITE" id="PS51257">
    <property type="entry name" value="PROKAR_LIPOPROTEIN"/>
    <property type="match status" value="1"/>
</dbReference>
<proteinExistence type="predicted"/>
<dbReference type="EMBL" id="LMTZ01000013">
    <property type="protein sequence ID" value="KST69774.1"/>
    <property type="molecule type" value="Genomic_DNA"/>
</dbReference>
<dbReference type="Proteomes" id="UP000053372">
    <property type="component" value="Unassembled WGS sequence"/>
</dbReference>
<dbReference type="PROSITE" id="PS51296">
    <property type="entry name" value="RIESKE"/>
    <property type="match status" value="1"/>
</dbReference>
<dbReference type="InterPro" id="IPR036922">
    <property type="entry name" value="Rieske_2Fe-2S_sf"/>
</dbReference>
<evidence type="ECO:0000256" key="6">
    <source>
        <dbReference type="ARBA" id="ARBA00023157"/>
    </source>
</evidence>
<dbReference type="Gene3D" id="2.102.10.10">
    <property type="entry name" value="Rieske [2Fe-2S] iron-sulphur domain"/>
    <property type="match status" value="1"/>
</dbReference>
<dbReference type="AlphaFoldDB" id="A0A0V7ZZ76"/>
<keyword evidence="1" id="KW-0001">2Fe-2S</keyword>
<dbReference type="GO" id="GO:0004497">
    <property type="term" value="F:monooxygenase activity"/>
    <property type="evidence" value="ECO:0007669"/>
    <property type="project" value="UniProtKB-ARBA"/>
</dbReference>
<evidence type="ECO:0000256" key="2">
    <source>
        <dbReference type="ARBA" id="ARBA00022723"/>
    </source>
</evidence>
<dbReference type="GO" id="GO:0046872">
    <property type="term" value="F:metal ion binding"/>
    <property type="evidence" value="ECO:0007669"/>
    <property type="project" value="UniProtKB-KW"/>
</dbReference>
<dbReference type="InterPro" id="IPR005805">
    <property type="entry name" value="Rieske_Fe-S_prot_C"/>
</dbReference>
<dbReference type="PRINTS" id="PR00162">
    <property type="entry name" value="RIESKE"/>
</dbReference>
<evidence type="ECO:0000256" key="3">
    <source>
        <dbReference type="ARBA" id="ARBA00023004"/>
    </source>
</evidence>
<evidence type="ECO:0000313" key="11">
    <source>
        <dbReference type="EMBL" id="KST69774.1"/>
    </source>
</evidence>
<keyword evidence="4" id="KW-0411">Iron-sulfur</keyword>
<organism evidence="11 12">
    <name type="scientific">Mastigocoleus testarum BC008</name>
    <dbReference type="NCBI Taxonomy" id="371196"/>
    <lineage>
        <taxon>Bacteria</taxon>
        <taxon>Bacillati</taxon>
        <taxon>Cyanobacteriota</taxon>
        <taxon>Cyanophyceae</taxon>
        <taxon>Nostocales</taxon>
        <taxon>Hapalosiphonaceae</taxon>
        <taxon>Mastigocoleus</taxon>
    </lineage>
</organism>
<sequence>MNRRDFISWVGVGALASFLPVTIAACSSRRVIKDWQKVGSKANLDANKQLLQEGAAFGKVLLVQISNTDNPVAVDPTCPHAGCAVDWNSDRQKFVCPCHQSEFTADGQVTRAPARVPLTIYATKIEGDDIFVKSV</sequence>
<evidence type="ECO:0000256" key="5">
    <source>
        <dbReference type="ARBA" id="ARBA00023078"/>
    </source>
</evidence>
<keyword evidence="6" id="KW-1015">Disulfide bond</keyword>
<dbReference type="EMBL" id="LMTZ01000086">
    <property type="protein sequence ID" value="KST67590.1"/>
    <property type="molecule type" value="Genomic_DNA"/>
</dbReference>
<keyword evidence="2" id="KW-0479">Metal-binding</keyword>
<dbReference type="SUPFAM" id="SSF50022">
    <property type="entry name" value="ISP domain"/>
    <property type="match status" value="1"/>
</dbReference>
<evidence type="ECO:0000256" key="7">
    <source>
        <dbReference type="ARBA" id="ARBA00034078"/>
    </source>
</evidence>
<dbReference type="OrthoDB" id="9767869at2"/>
<comment type="cofactor">
    <cofactor evidence="7">
        <name>[2Fe-2S] cluster</name>
        <dbReference type="ChEBI" id="CHEBI:190135"/>
    </cofactor>
</comment>
<evidence type="ECO:0000259" key="9">
    <source>
        <dbReference type="PROSITE" id="PS51296"/>
    </source>
</evidence>
<dbReference type="Pfam" id="PF00355">
    <property type="entry name" value="Rieske"/>
    <property type="match status" value="1"/>
</dbReference>
<dbReference type="InterPro" id="IPR017941">
    <property type="entry name" value="Rieske_2Fe-2S"/>
</dbReference>
<feature type="domain" description="Rieske" evidence="9">
    <location>
        <begin position="35"/>
        <end position="132"/>
    </location>
</feature>
<protein>
    <submittedName>
        <fullName evidence="11">Cytochrome B6</fullName>
    </submittedName>
</protein>
<dbReference type="GO" id="GO:0016020">
    <property type="term" value="C:membrane"/>
    <property type="evidence" value="ECO:0007669"/>
    <property type="project" value="InterPro"/>
</dbReference>
<accession>A0A0V7ZZ76</accession>
<dbReference type="InterPro" id="IPR014349">
    <property type="entry name" value="Rieske_Fe-S_prot"/>
</dbReference>
<comment type="caution">
    <text evidence="11">The sequence shown here is derived from an EMBL/GenBank/DDBJ whole genome shotgun (WGS) entry which is preliminary data.</text>
</comment>
<feature type="transmembrane region" description="Helical" evidence="8">
    <location>
        <begin position="6"/>
        <end position="27"/>
    </location>
</feature>
<gene>
    <name evidence="10" type="ORF">BC008_30815</name>
    <name evidence="11" type="ORF">BC008_36035</name>
</gene>
<reference evidence="11 12" key="1">
    <citation type="journal article" date="2015" name="Genome Announc.">
        <title>Draft Genome of the Euendolithic (true boring) Cyanobacterium Mastigocoleus testarum strain BC008.</title>
        <authorList>
            <person name="Guida B.S."/>
            <person name="Garcia-Pichel F."/>
        </authorList>
    </citation>
    <scope>NUCLEOTIDE SEQUENCE [LARGE SCALE GENOMIC DNA]</scope>
    <source>
        <strain evidence="11 12">BC008</strain>
    </source>
</reference>
<name>A0A0V7ZZ76_9CYAN</name>
<keyword evidence="3" id="KW-0408">Iron</keyword>
<evidence type="ECO:0000256" key="4">
    <source>
        <dbReference type="ARBA" id="ARBA00023014"/>
    </source>
</evidence>
<evidence type="ECO:0000256" key="8">
    <source>
        <dbReference type="SAM" id="Phobius"/>
    </source>
</evidence>
<keyword evidence="8" id="KW-0472">Membrane</keyword>
<keyword evidence="8" id="KW-0812">Transmembrane</keyword>
<dbReference type="RefSeq" id="WP_027842555.1">
    <property type="nucleotide sequence ID" value="NZ_LMTZ01000013.1"/>
</dbReference>
<dbReference type="GO" id="GO:0051537">
    <property type="term" value="F:2 iron, 2 sulfur cluster binding"/>
    <property type="evidence" value="ECO:0007669"/>
    <property type="project" value="UniProtKB-KW"/>
</dbReference>
<dbReference type="PANTHER" id="PTHR10134">
    <property type="entry name" value="CYTOCHROME B-C1 COMPLEX SUBUNIT RIESKE, MITOCHONDRIAL"/>
    <property type="match status" value="1"/>
</dbReference>
<dbReference type="CDD" id="cd03467">
    <property type="entry name" value="Rieske"/>
    <property type="match status" value="1"/>
</dbReference>